<dbReference type="GO" id="GO:0004338">
    <property type="term" value="F:glucan exo-1,3-beta-glucosidase activity"/>
    <property type="evidence" value="ECO:0007669"/>
    <property type="project" value="UniProtKB-EC"/>
</dbReference>
<dbReference type="EC" id="3.2.1.58" evidence="10"/>
<dbReference type="InterPro" id="IPR000490">
    <property type="entry name" value="Glyco_hydro_17"/>
</dbReference>
<protein>
    <recommendedName>
        <fullName evidence="10">glucan 1,3-beta-glucosidase</fullName>
        <ecNumber evidence="10">3.2.1.58</ecNumber>
    </recommendedName>
    <alternativeName>
        <fullName evidence="11">Exo-1,3-beta-glucanase</fullName>
    </alternativeName>
</protein>
<sequence length="320" mass="34677">MFKLSATLLLLAVHHLTQVLCIGELGFNLPATDNNGNCKTTDDWVSDLETVKTYASSVKIYAVSDCNALQTLGPAAEQVGSVKLWLGVWEVDDAHFEAEQSALSTYLPEIDSSLVNGFLVGSEALYRGDLTPTDLASKIQTIQSLISNIDDKNGKSYSGFPVGTVDSWNIFVNGTNNPAIEAADMIMVNAFPYWQGQDASNASYSFVDDIMQAVQSIQSIKGSDFWIEVGETGHPTSGTTLQGKDGMTSVPSVDNAETLWQTGICALRAYGINVNVFEAFDEPWKPLATADTGQVSDVERHWGIWDSNGSLKYNITCGFD</sequence>
<comment type="subcellular location">
    <subcellularLocation>
        <location evidence="1">Secreted</location>
        <location evidence="1">Cell wall</location>
    </subcellularLocation>
</comment>
<dbReference type="Gene3D" id="3.20.20.80">
    <property type="entry name" value="Glycosidases"/>
    <property type="match status" value="1"/>
</dbReference>
<dbReference type="GO" id="GO:0071555">
    <property type="term" value="P:cell wall organization"/>
    <property type="evidence" value="ECO:0007669"/>
    <property type="project" value="TreeGrafter"/>
</dbReference>
<dbReference type="GO" id="GO:0005975">
    <property type="term" value="P:carbohydrate metabolic process"/>
    <property type="evidence" value="ECO:0007669"/>
    <property type="project" value="InterPro"/>
</dbReference>
<name>A0A1E5RIF9_9ASCO</name>
<dbReference type="InParanoid" id="A0A1E5RIF9"/>
<keyword evidence="4" id="KW-0964">Secreted</keyword>
<dbReference type="Pfam" id="PF00332">
    <property type="entry name" value="Glyco_hydro_17"/>
    <property type="match status" value="1"/>
</dbReference>
<keyword evidence="6" id="KW-0378">Hydrolase</keyword>
<evidence type="ECO:0000256" key="10">
    <source>
        <dbReference type="ARBA" id="ARBA00038929"/>
    </source>
</evidence>
<gene>
    <name evidence="14" type="ORF">AWRI3579_g1012</name>
</gene>
<feature type="signal peptide" evidence="13">
    <location>
        <begin position="1"/>
        <end position="21"/>
    </location>
</feature>
<dbReference type="InterPro" id="IPR050732">
    <property type="entry name" value="Beta-glucan_modifiers"/>
</dbReference>
<comment type="similarity">
    <text evidence="2 12">Belongs to the glycosyl hydrolase 17 family.</text>
</comment>
<dbReference type="SUPFAM" id="SSF51445">
    <property type="entry name" value="(Trans)glycosidases"/>
    <property type="match status" value="1"/>
</dbReference>
<evidence type="ECO:0000256" key="3">
    <source>
        <dbReference type="ARBA" id="ARBA00022512"/>
    </source>
</evidence>
<evidence type="ECO:0000256" key="11">
    <source>
        <dbReference type="ARBA" id="ARBA00041761"/>
    </source>
</evidence>
<evidence type="ECO:0000256" key="1">
    <source>
        <dbReference type="ARBA" id="ARBA00004191"/>
    </source>
</evidence>
<accession>A0A1E5RIF9</accession>
<dbReference type="EMBL" id="LPNM01000006">
    <property type="protein sequence ID" value="OEJ86373.1"/>
    <property type="molecule type" value="Genomic_DNA"/>
</dbReference>
<evidence type="ECO:0000256" key="4">
    <source>
        <dbReference type="ARBA" id="ARBA00022525"/>
    </source>
</evidence>
<keyword evidence="7" id="KW-0325">Glycoprotein</keyword>
<evidence type="ECO:0000256" key="7">
    <source>
        <dbReference type="ARBA" id="ARBA00023180"/>
    </source>
</evidence>
<comment type="catalytic activity">
    <reaction evidence="9">
        <text>Successive hydrolysis of beta-D-glucose units from the non-reducing ends of (1-&gt;3)-beta-D-glucans, releasing alpha-glucose.</text>
        <dbReference type="EC" id="3.2.1.58"/>
    </reaction>
</comment>
<keyword evidence="15" id="KW-1185">Reference proteome</keyword>
<dbReference type="GO" id="GO:0042973">
    <property type="term" value="F:glucan endo-1,3-beta-D-glucosidase activity"/>
    <property type="evidence" value="ECO:0007669"/>
    <property type="project" value="TreeGrafter"/>
</dbReference>
<evidence type="ECO:0000313" key="14">
    <source>
        <dbReference type="EMBL" id="OEJ86373.1"/>
    </source>
</evidence>
<organism evidence="14 15">
    <name type="scientific">Hanseniaspora osmophila</name>
    <dbReference type="NCBI Taxonomy" id="56408"/>
    <lineage>
        <taxon>Eukaryota</taxon>
        <taxon>Fungi</taxon>
        <taxon>Dikarya</taxon>
        <taxon>Ascomycota</taxon>
        <taxon>Saccharomycotina</taxon>
        <taxon>Saccharomycetes</taxon>
        <taxon>Saccharomycodales</taxon>
        <taxon>Saccharomycodaceae</taxon>
        <taxon>Hanseniaspora</taxon>
    </lineage>
</organism>
<dbReference type="Proteomes" id="UP000095728">
    <property type="component" value="Unassembled WGS sequence"/>
</dbReference>
<keyword evidence="5 13" id="KW-0732">Signal</keyword>
<dbReference type="InterPro" id="IPR017853">
    <property type="entry name" value="GH"/>
</dbReference>
<evidence type="ECO:0000256" key="8">
    <source>
        <dbReference type="ARBA" id="ARBA00023295"/>
    </source>
</evidence>
<dbReference type="PANTHER" id="PTHR16631:SF26">
    <property type="entry name" value="GLUCAN 1,3-BETA-GLUCOSIDASE"/>
    <property type="match status" value="1"/>
</dbReference>
<evidence type="ECO:0000256" key="9">
    <source>
        <dbReference type="ARBA" id="ARBA00036824"/>
    </source>
</evidence>
<evidence type="ECO:0000313" key="15">
    <source>
        <dbReference type="Proteomes" id="UP000095728"/>
    </source>
</evidence>
<dbReference type="FunCoup" id="A0A1E5RIF9">
    <property type="interactions" value="437"/>
</dbReference>
<comment type="caution">
    <text evidence="14">The sequence shown here is derived from an EMBL/GenBank/DDBJ whole genome shotgun (WGS) entry which is preliminary data.</text>
</comment>
<keyword evidence="8" id="KW-0326">Glycosidase</keyword>
<evidence type="ECO:0000256" key="5">
    <source>
        <dbReference type="ARBA" id="ARBA00022729"/>
    </source>
</evidence>
<dbReference type="STRING" id="56408.A0A1E5RIF9"/>
<dbReference type="PANTHER" id="PTHR16631">
    <property type="entry name" value="GLUCAN 1,3-BETA-GLUCOSIDASE"/>
    <property type="match status" value="1"/>
</dbReference>
<dbReference type="OrthoDB" id="1293114at2759"/>
<reference evidence="15" key="1">
    <citation type="journal article" date="2016" name="Genome Announc.">
        <title>Genome sequences of three species of Hanseniaspora isolated from spontaneous wine fermentations.</title>
        <authorList>
            <person name="Sternes P.R."/>
            <person name="Lee D."/>
            <person name="Kutyna D.R."/>
            <person name="Borneman A.R."/>
        </authorList>
    </citation>
    <scope>NUCLEOTIDE SEQUENCE [LARGE SCALE GENOMIC DNA]</scope>
    <source>
        <strain evidence="15">AWRI3579</strain>
    </source>
</reference>
<evidence type="ECO:0000256" key="6">
    <source>
        <dbReference type="ARBA" id="ARBA00022801"/>
    </source>
</evidence>
<dbReference type="AlphaFoldDB" id="A0A1E5RIF9"/>
<feature type="chain" id="PRO_5009184758" description="glucan 1,3-beta-glucosidase" evidence="13">
    <location>
        <begin position="22"/>
        <end position="320"/>
    </location>
</feature>
<dbReference type="GO" id="GO:0005576">
    <property type="term" value="C:extracellular region"/>
    <property type="evidence" value="ECO:0007669"/>
    <property type="project" value="TreeGrafter"/>
</dbReference>
<evidence type="ECO:0000256" key="2">
    <source>
        <dbReference type="ARBA" id="ARBA00008773"/>
    </source>
</evidence>
<keyword evidence="3" id="KW-0134">Cell wall</keyword>
<evidence type="ECO:0000256" key="12">
    <source>
        <dbReference type="RuleBase" id="RU004335"/>
    </source>
</evidence>
<dbReference type="GO" id="GO:0009986">
    <property type="term" value="C:cell surface"/>
    <property type="evidence" value="ECO:0007669"/>
    <property type="project" value="TreeGrafter"/>
</dbReference>
<proteinExistence type="inferred from homology"/>
<dbReference type="GO" id="GO:0009277">
    <property type="term" value="C:fungal-type cell wall"/>
    <property type="evidence" value="ECO:0007669"/>
    <property type="project" value="TreeGrafter"/>
</dbReference>
<evidence type="ECO:0000256" key="13">
    <source>
        <dbReference type="SAM" id="SignalP"/>
    </source>
</evidence>